<dbReference type="Gene3D" id="3.30.420.10">
    <property type="entry name" value="Ribonuclease H-like superfamily/Ribonuclease H"/>
    <property type="match status" value="1"/>
</dbReference>
<gene>
    <name evidence="3" type="ORF">GCM10023149_21810</name>
</gene>
<feature type="domain" description="Winged helix-turn helix" evidence="2">
    <location>
        <begin position="241"/>
        <end position="294"/>
    </location>
</feature>
<sequence>MQISKAKKDFIRQHYIARQLNINYLADKLRLQFATIRFYINEFRVLEKEHPEKLSDYSFFIGKDKVRQDTAFYRNFARVMPSVIAAEPGPVLQAEKLYQRYHAQCPDGYSRPGFYHVFSRWFDQHEKELSTAKLKAKFSPKELATLHKWRIGNDHRLWQVSVALTTVYTYNGRAKLAERIDCTTRTLRSWMTIYETKGLEALGRPGSKKPISPQKRLEIERKIDGLIHMVRQSPKLYGIDRVSWTITDLAYAYSKHTGIRITFSTVSVYLRRRGVRYKRSREVIVSNDPQYQEKYEHIQNVLSNLGKDEKFFSIDEYGPKSIRPQGGRMLAEQGKPPVYRKVDKGKGFIICTCALELSTNQLAWFYSAKKNTDEMIKLIEVLTLLYQDQKRLYLSWDAAAWHDSCQLLEYLAEVNDADYREKLKTPEIIIVPLPTKAPHLNVIESVFSGMAKSVVHNSDYQTVEECMEAIDRYFNKRNQFFLKHPKQAGTKLWGKEKIKAVFDKANICRPVG</sequence>
<protein>
    <recommendedName>
        <fullName evidence="5">DDE superfamily endonuclease</fullName>
    </recommendedName>
</protein>
<evidence type="ECO:0008006" key="5">
    <source>
        <dbReference type="Google" id="ProtNLM"/>
    </source>
</evidence>
<proteinExistence type="predicted"/>
<dbReference type="InterPro" id="IPR036397">
    <property type="entry name" value="RNaseH_sf"/>
</dbReference>
<feature type="domain" description="Tc1-like transposase DDE" evidence="1">
    <location>
        <begin position="313"/>
        <end position="465"/>
    </location>
</feature>
<comment type="caution">
    <text evidence="3">The sequence shown here is derived from an EMBL/GenBank/DDBJ whole genome shotgun (WGS) entry which is preliminary data.</text>
</comment>
<dbReference type="InterPro" id="IPR025959">
    <property type="entry name" value="Winged_HTH_dom"/>
</dbReference>
<keyword evidence="4" id="KW-1185">Reference proteome</keyword>
<dbReference type="Pfam" id="PF13592">
    <property type="entry name" value="HTH_33"/>
    <property type="match status" value="1"/>
</dbReference>
<evidence type="ECO:0000313" key="4">
    <source>
        <dbReference type="Proteomes" id="UP001500582"/>
    </source>
</evidence>
<reference evidence="4" key="1">
    <citation type="journal article" date="2019" name="Int. J. Syst. Evol. Microbiol.">
        <title>The Global Catalogue of Microorganisms (GCM) 10K type strain sequencing project: providing services to taxonomists for standard genome sequencing and annotation.</title>
        <authorList>
            <consortium name="The Broad Institute Genomics Platform"/>
            <consortium name="The Broad Institute Genome Sequencing Center for Infectious Disease"/>
            <person name="Wu L."/>
            <person name="Ma J."/>
        </authorList>
    </citation>
    <scope>NUCLEOTIDE SEQUENCE [LARGE SCALE GENOMIC DNA]</scope>
    <source>
        <strain evidence="4">JCM 17705</strain>
    </source>
</reference>
<name>A0ABP8GD66_9SPHI</name>
<dbReference type="NCBIfam" id="NF033545">
    <property type="entry name" value="transpos_IS630"/>
    <property type="match status" value="1"/>
</dbReference>
<evidence type="ECO:0000259" key="1">
    <source>
        <dbReference type="Pfam" id="PF13358"/>
    </source>
</evidence>
<evidence type="ECO:0000313" key="3">
    <source>
        <dbReference type="EMBL" id="GAA4321798.1"/>
    </source>
</evidence>
<dbReference type="InterPro" id="IPR047655">
    <property type="entry name" value="Transpos_IS630-like"/>
</dbReference>
<dbReference type="RefSeq" id="WP_345211098.1">
    <property type="nucleotide sequence ID" value="NZ_BAABFT010000004.1"/>
</dbReference>
<evidence type="ECO:0000259" key="2">
    <source>
        <dbReference type="Pfam" id="PF13592"/>
    </source>
</evidence>
<dbReference type="EMBL" id="BAABFT010000004">
    <property type="protein sequence ID" value="GAA4321798.1"/>
    <property type="molecule type" value="Genomic_DNA"/>
</dbReference>
<organism evidence="3 4">
    <name type="scientific">Mucilaginibacter gynuensis</name>
    <dbReference type="NCBI Taxonomy" id="1302236"/>
    <lineage>
        <taxon>Bacteria</taxon>
        <taxon>Pseudomonadati</taxon>
        <taxon>Bacteroidota</taxon>
        <taxon>Sphingobacteriia</taxon>
        <taxon>Sphingobacteriales</taxon>
        <taxon>Sphingobacteriaceae</taxon>
        <taxon>Mucilaginibacter</taxon>
    </lineage>
</organism>
<accession>A0ABP8GD66</accession>
<dbReference type="InterPro" id="IPR038717">
    <property type="entry name" value="Tc1-like_DDE_dom"/>
</dbReference>
<dbReference type="Pfam" id="PF13358">
    <property type="entry name" value="DDE_3"/>
    <property type="match status" value="1"/>
</dbReference>
<dbReference type="Proteomes" id="UP001500582">
    <property type="component" value="Unassembled WGS sequence"/>
</dbReference>